<name>A0A9X2I060_9GAMM</name>
<dbReference type="Pfam" id="PF04820">
    <property type="entry name" value="Trp_halogenase"/>
    <property type="match status" value="1"/>
</dbReference>
<reference evidence="3" key="1">
    <citation type="submission" date="2022-05" db="EMBL/GenBank/DDBJ databases">
        <authorList>
            <person name="Sun H.-N."/>
        </authorList>
    </citation>
    <scope>NUCLEOTIDE SEQUENCE</scope>
    <source>
        <strain evidence="3">HB14</strain>
    </source>
</reference>
<dbReference type="InterPro" id="IPR033856">
    <property type="entry name" value="Trp_halogen"/>
</dbReference>
<dbReference type="GO" id="GO:0004497">
    <property type="term" value="F:monooxygenase activity"/>
    <property type="evidence" value="ECO:0007669"/>
    <property type="project" value="InterPro"/>
</dbReference>
<dbReference type="PANTHER" id="PTHR43747">
    <property type="entry name" value="FAD-BINDING PROTEIN"/>
    <property type="match status" value="1"/>
</dbReference>
<keyword evidence="4" id="KW-1185">Reference proteome</keyword>
<organism evidence="3 4">
    <name type="scientific">Gilvimarinus xylanilyticus</name>
    <dbReference type="NCBI Taxonomy" id="2944139"/>
    <lineage>
        <taxon>Bacteria</taxon>
        <taxon>Pseudomonadati</taxon>
        <taxon>Pseudomonadota</taxon>
        <taxon>Gammaproteobacteria</taxon>
        <taxon>Cellvibrionales</taxon>
        <taxon>Cellvibrionaceae</taxon>
        <taxon>Gilvimarinus</taxon>
    </lineage>
</organism>
<keyword evidence="2" id="KW-0285">Flavoprotein</keyword>
<feature type="active site" evidence="1">
    <location>
        <position position="80"/>
    </location>
</feature>
<reference evidence="3" key="2">
    <citation type="submission" date="2023-01" db="EMBL/GenBank/DDBJ databases">
        <title>Gilvimarinus xylanilyticus HB14 isolated from Caulerpa lentillifera aquaculture base in Hainan, China.</title>
        <authorList>
            <person name="Zhang Y.-J."/>
        </authorList>
    </citation>
    <scope>NUCLEOTIDE SEQUENCE</scope>
    <source>
        <strain evidence="3">HB14</strain>
    </source>
</reference>
<evidence type="ECO:0000313" key="3">
    <source>
        <dbReference type="EMBL" id="MCP8900994.1"/>
    </source>
</evidence>
<dbReference type="Gene3D" id="3.50.50.60">
    <property type="entry name" value="FAD/NAD(P)-binding domain"/>
    <property type="match status" value="1"/>
</dbReference>
<dbReference type="RefSeq" id="WP_253969281.1">
    <property type="nucleotide sequence ID" value="NZ_JAMFTH010000009.1"/>
</dbReference>
<evidence type="ECO:0000256" key="2">
    <source>
        <dbReference type="PIRSR" id="PIRSR011396-2"/>
    </source>
</evidence>
<dbReference type="AlphaFoldDB" id="A0A9X2I060"/>
<evidence type="ECO:0000313" key="4">
    <source>
        <dbReference type="Proteomes" id="UP001139319"/>
    </source>
</evidence>
<feature type="binding site" evidence="2">
    <location>
        <position position="349"/>
    </location>
    <ligand>
        <name>FAD</name>
        <dbReference type="ChEBI" id="CHEBI:57692"/>
    </ligand>
</feature>
<proteinExistence type="predicted"/>
<dbReference type="InterPro" id="IPR050816">
    <property type="entry name" value="Flavin-dep_Halogenase_NPB"/>
</dbReference>
<protein>
    <submittedName>
        <fullName evidence="3">Tryptophan 7-halogenase</fullName>
    </submittedName>
</protein>
<dbReference type="InterPro" id="IPR036188">
    <property type="entry name" value="FAD/NAD-bd_sf"/>
</dbReference>
<dbReference type="PANTHER" id="PTHR43747:SF4">
    <property type="entry name" value="FLAVIN-DEPENDENT TRYPTOPHAN HALOGENASE"/>
    <property type="match status" value="1"/>
</dbReference>
<gene>
    <name evidence="3" type="ORF">M6D89_16945</name>
</gene>
<feature type="binding site" evidence="2">
    <location>
        <begin position="14"/>
        <end position="17"/>
    </location>
    <ligand>
        <name>FAD</name>
        <dbReference type="ChEBI" id="CHEBI:57692"/>
    </ligand>
</feature>
<sequence length="501" mass="56156">MSHPQINNILILGGGTAGWMAAAAMSKFFAGQPVSIQLVESPELGTVGVGEATVPVIRQFNRYLGLDEDSFIRRTQGSFKLGIEFCDWLQPGSRYFHGFGDFGAAVQGVPAHQLWLRSQALGNQASLLDYCFAAQAARHNCFAPPPDEPRLAAIAAFDYAYHFDAGLYAQLLREWACERGVEHLQGQIQGANLDPGNGDVASVGLADGRTLNADFFIDCTGFHAQLMHCALQVPYCNWSAHLPCNRALALACERREPLTPYTRATARSAGWQWRIPLQHRVGNGLVYASDYLSDERAERELRHNLEGDAIGDIKRLRFTTGHREHFWYRNTLALGLAAGFLEPLESTSIQLIQTGLLRFWELLPSGANPASVQDEYNRITRAEYERLRDFLILHYCTNQRPGSDFWRYCREQALPAALAHKIAVFRDSGRVPLYDNESYSEASWVAILTGQNIMPQHWALQADQMPASQLVQLLEQRRRDIAAIVSKMPSHEYYLEHLAAH</sequence>
<comment type="caution">
    <text evidence="3">The sequence shown here is derived from an EMBL/GenBank/DDBJ whole genome shotgun (WGS) entry which is preliminary data.</text>
</comment>
<feature type="binding site" evidence="2">
    <location>
        <position position="80"/>
    </location>
    <ligand>
        <name>7-chloro-L-tryptophan</name>
        <dbReference type="ChEBI" id="CHEBI:58713"/>
    </ligand>
</feature>
<evidence type="ECO:0000256" key="1">
    <source>
        <dbReference type="PIRSR" id="PIRSR011396-1"/>
    </source>
</evidence>
<feature type="binding site" evidence="2">
    <location>
        <position position="345"/>
    </location>
    <ligand>
        <name>L-tryptophan</name>
        <dbReference type="ChEBI" id="CHEBI:57912"/>
    </ligand>
</feature>
<dbReference type="SUPFAM" id="SSF51905">
    <property type="entry name" value="FAD/NAD(P)-binding domain"/>
    <property type="match status" value="1"/>
</dbReference>
<feature type="binding site" evidence="2">
    <location>
        <position position="336"/>
    </location>
    <ligand>
        <name>FAD</name>
        <dbReference type="ChEBI" id="CHEBI:57692"/>
    </ligand>
</feature>
<dbReference type="PIRSF" id="PIRSF011396">
    <property type="entry name" value="Trp_halogenase"/>
    <property type="match status" value="1"/>
</dbReference>
<keyword evidence="2" id="KW-0547">Nucleotide-binding</keyword>
<dbReference type="InterPro" id="IPR006905">
    <property type="entry name" value="Flavin_halogenase"/>
</dbReference>
<accession>A0A9X2I060</accession>
<dbReference type="GO" id="GO:0000166">
    <property type="term" value="F:nucleotide binding"/>
    <property type="evidence" value="ECO:0007669"/>
    <property type="project" value="UniProtKB-KW"/>
</dbReference>
<keyword evidence="2" id="KW-0274">FAD</keyword>
<dbReference type="Proteomes" id="UP001139319">
    <property type="component" value="Unassembled WGS sequence"/>
</dbReference>
<dbReference type="EMBL" id="JAMFTH010000009">
    <property type="protein sequence ID" value="MCP8900994.1"/>
    <property type="molecule type" value="Genomic_DNA"/>
</dbReference>